<dbReference type="Proteomes" id="UP000030680">
    <property type="component" value="Unassembled WGS sequence"/>
</dbReference>
<comment type="similarity">
    <text evidence="2 9">Belongs to the membrane-bound acyltransferase family. Sterol o-acyltransferase subfamily.</text>
</comment>
<accession>M2Y9G2</accession>
<evidence type="ECO:0000256" key="6">
    <source>
        <dbReference type="ARBA" id="ARBA00022989"/>
    </source>
</evidence>
<dbReference type="InterPro" id="IPR014371">
    <property type="entry name" value="Oat_ACAT_DAG_ARE"/>
</dbReference>
<evidence type="ECO:0000256" key="11">
    <source>
        <dbReference type="SAM" id="Phobius"/>
    </source>
</evidence>
<feature type="transmembrane region" description="Helical" evidence="11">
    <location>
        <begin position="264"/>
        <end position="282"/>
    </location>
</feature>
<keyword evidence="4 11" id="KW-0812">Transmembrane</keyword>
<evidence type="ECO:0000256" key="3">
    <source>
        <dbReference type="ARBA" id="ARBA00022679"/>
    </source>
</evidence>
<dbReference type="OMA" id="VERECWR"/>
<keyword evidence="7 9" id="KW-0472">Membrane</keyword>
<protein>
    <recommendedName>
        <fullName evidence="9">O-acyltransferase</fullName>
    </recommendedName>
</protein>
<evidence type="ECO:0000256" key="2">
    <source>
        <dbReference type="ARBA" id="ARBA00009010"/>
    </source>
</evidence>
<feature type="active site" evidence="10">
    <location>
        <position position="395"/>
    </location>
</feature>
<feature type="transmembrane region" description="Helical" evidence="11">
    <location>
        <begin position="171"/>
        <end position="189"/>
    </location>
</feature>
<keyword evidence="6 11" id="KW-1133">Transmembrane helix</keyword>
<dbReference type="GeneID" id="17091279"/>
<keyword evidence="13" id="KW-1185">Reference proteome</keyword>
<keyword evidence="8 9" id="KW-0012">Acyltransferase</keyword>
<dbReference type="AlphaFoldDB" id="M2Y9G2"/>
<dbReference type="Gramene" id="EME32723">
    <property type="protein sequence ID" value="EME32723"/>
    <property type="gene ID" value="Gasu_00890"/>
</dbReference>
<evidence type="ECO:0000256" key="10">
    <source>
        <dbReference type="PIRSR" id="PIRSR000439-1"/>
    </source>
</evidence>
<proteinExistence type="inferred from homology"/>
<evidence type="ECO:0000313" key="13">
    <source>
        <dbReference type="Proteomes" id="UP000030680"/>
    </source>
</evidence>
<comment type="subcellular location">
    <subcellularLocation>
        <location evidence="1 9">Endoplasmic reticulum membrane</location>
        <topology evidence="1 9">Multi-pass membrane protein</topology>
    </subcellularLocation>
</comment>
<sequence length="464" mass="54802">MSENIMRMWLNIIRGLVPNKQEKLQNRISSMPLAATSNGVEQVHAVKSLETKKFESSTEEESGRRVSSCYLRDSMITRMRTQGVSQDDLVRKLFGLNNVLWVLFSLYFLRLLVVRTIHGLSPVCIDFLLTSIYDAPKIILMFGLIWASSYAFYLILYLERKKLLSRMLTNALLRFCLLLLLILPCKWVLSCEYPVVPSFSVAAQATCFFLKIHSFVAVVERECWRGTSLDLLLDWKMFSYFLVAPTLVYRVKGYPRTKEIRWKCFFGLFIQGCGLLFVMYLIMTEYMLPLFHNASDIHSIEFVVTLIVPTGIFYLLFFILIFEVMLNGFAELTRFGDRLFYEDWWNSVTHDEFLRKWNRPVYNYLMKIVYSHCRKMGTNRLKAMTLTIAYSSVLHELVLAVSFRRLRLYLMSLMMTQTPLIWLMNILLRIQERRPVYRQISNIFFWNYIFLGPTLLMLIYSREY</sequence>
<evidence type="ECO:0000256" key="7">
    <source>
        <dbReference type="ARBA" id="ARBA00023136"/>
    </source>
</evidence>
<evidence type="ECO:0000256" key="1">
    <source>
        <dbReference type="ARBA" id="ARBA00004477"/>
    </source>
</evidence>
<gene>
    <name evidence="12" type="ORF">Gasu_00890</name>
</gene>
<dbReference type="STRING" id="130081.M2Y9G2"/>
<feature type="transmembrane region" description="Helical" evidence="11">
    <location>
        <begin position="383"/>
        <end position="403"/>
    </location>
</feature>
<keyword evidence="3 9" id="KW-0808">Transferase</keyword>
<dbReference type="RefSeq" id="XP_005709243.1">
    <property type="nucleotide sequence ID" value="XM_005709186.1"/>
</dbReference>
<keyword evidence="5 9" id="KW-0256">Endoplasmic reticulum</keyword>
<evidence type="ECO:0000313" key="12">
    <source>
        <dbReference type="EMBL" id="EME32723.1"/>
    </source>
</evidence>
<feature type="transmembrane region" description="Helical" evidence="11">
    <location>
        <begin position="409"/>
        <end position="428"/>
    </location>
</feature>
<dbReference type="OrthoDB" id="10039049at2759"/>
<feature type="transmembrane region" description="Helical" evidence="11">
    <location>
        <begin position="138"/>
        <end position="159"/>
    </location>
</feature>
<feature type="transmembrane region" description="Helical" evidence="11">
    <location>
        <begin position="440"/>
        <end position="460"/>
    </location>
</feature>
<feature type="transmembrane region" description="Helical" evidence="11">
    <location>
        <begin position="302"/>
        <end position="326"/>
    </location>
</feature>
<feature type="transmembrane region" description="Helical" evidence="11">
    <location>
        <begin position="99"/>
        <end position="118"/>
    </location>
</feature>
<evidence type="ECO:0000256" key="9">
    <source>
        <dbReference type="PIRNR" id="PIRNR000439"/>
    </source>
</evidence>
<name>M2Y9G2_GALSU</name>
<dbReference type="PIRSF" id="PIRSF000439">
    <property type="entry name" value="Oat_ACAT_DAG_ARE"/>
    <property type="match status" value="1"/>
</dbReference>
<dbReference type="Pfam" id="PF03062">
    <property type="entry name" value="MBOAT"/>
    <property type="match status" value="1"/>
</dbReference>
<dbReference type="InterPro" id="IPR004299">
    <property type="entry name" value="MBOAT_fam"/>
</dbReference>
<evidence type="ECO:0000256" key="5">
    <source>
        <dbReference type="ARBA" id="ARBA00022824"/>
    </source>
</evidence>
<dbReference type="GO" id="GO:0008374">
    <property type="term" value="F:O-acyltransferase activity"/>
    <property type="evidence" value="ECO:0007669"/>
    <property type="project" value="InterPro"/>
</dbReference>
<organism evidence="12 13">
    <name type="scientific">Galdieria sulphuraria</name>
    <name type="common">Red alga</name>
    <dbReference type="NCBI Taxonomy" id="130081"/>
    <lineage>
        <taxon>Eukaryota</taxon>
        <taxon>Rhodophyta</taxon>
        <taxon>Bangiophyceae</taxon>
        <taxon>Galdieriales</taxon>
        <taxon>Galdieriaceae</taxon>
        <taxon>Galdieria</taxon>
    </lineage>
</organism>
<dbReference type="GO" id="GO:0005789">
    <property type="term" value="C:endoplasmic reticulum membrane"/>
    <property type="evidence" value="ECO:0007669"/>
    <property type="project" value="UniProtKB-SubCell"/>
</dbReference>
<dbReference type="PANTHER" id="PTHR10408">
    <property type="entry name" value="STEROL O-ACYLTRANSFERASE"/>
    <property type="match status" value="1"/>
</dbReference>
<reference evidence="13" key="1">
    <citation type="journal article" date="2013" name="Science">
        <title>Gene transfer from bacteria and archaea facilitated evolution of an extremophilic eukaryote.</title>
        <authorList>
            <person name="Schonknecht G."/>
            <person name="Chen W.H."/>
            <person name="Ternes C.M."/>
            <person name="Barbier G.G."/>
            <person name="Shrestha R.P."/>
            <person name="Stanke M."/>
            <person name="Brautigam A."/>
            <person name="Baker B.J."/>
            <person name="Banfield J.F."/>
            <person name="Garavito R.M."/>
            <person name="Carr K."/>
            <person name="Wilkerson C."/>
            <person name="Rensing S.A."/>
            <person name="Gagneul D."/>
            <person name="Dickenson N.E."/>
            <person name="Oesterhelt C."/>
            <person name="Lercher M.J."/>
            <person name="Weber A.P."/>
        </authorList>
    </citation>
    <scope>NUCLEOTIDE SEQUENCE [LARGE SCALE GENOMIC DNA]</scope>
    <source>
        <strain evidence="13">074W</strain>
    </source>
</reference>
<dbReference type="EMBL" id="KB454484">
    <property type="protein sequence ID" value="EME32723.1"/>
    <property type="molecule type" value="Genomic_DNA"/>
</dbReference>
<evidence type="ECO:0000256" key="8">
    <source>
        <dbReference type="ARBA" id="ARBA00023315"/>
    </source>
</evidence>
<evidence type="ECO:0000256" key="4">
    <source>
        <dbReference type="ARBA" id="ARBA00022692"/>
    </source>
</evidence>
<dbReference type="eggNOG" id="KOG0380">
    <property type="taxonomic scope" value="Eukaryota"/>
</dbReference>
<dbReference type="KEGG" id="gsl:Gasu_00890"/>